<evidence type="ECO:0000256" key="1">
    <source>
        <dbReference type="ARBA" id="ARBA00004613"/>
    </source>
</evidence>
<accession>A0A8H7CS12</accession>
<dbReference type="GO" id="GO:0005576">
    <property type="term" value="C:extracellular region"/>
    <property type="evidence" value="ECO:0007669"/>
    <property type="project" value="UniProtKB-SubCell"/>
</dbReference>
<dbReference type="Gene3D" id="2.40.40.10">
    <property type="entry name" value="RlpA-like domain"/>
    <property type="match status" value="1"/>
</dbReference>
<organism evidence="4 5">
    <name type="scientific">Mycena sanguinolenta</name>
    <dbReference type="NCBI Taxonomy" id="230812"/>
    <lineage>
        <taxon>Eukaryota</taxon>
        <taxon>Fungi</taxon>
        <taxon>Dikarya</taxon>
        <taxon>Basidiomycota</taxon>
        <taxon>Agaricomycotina</taxon>
        <taxon>Agaricomycetes</taxon>
        <taxon>Agaricomycetidae</taxon>
        <taxon>Agaricales</taxon>
        <taxon>Marasmiineae</taxon>
        <taxon>Mycenaceae</taxon>
        <taxon>Mycena</taxon>
    </lineage>
</organism>
<dbReference type="SUPFAM" id="SSF50685">
    <property type="entry name" value="Barwin-like endoglucanases"/>
    <property type="match status" value="1"/>
</dbReference>
<dbReference type="CDD" id="cd22778">
    <property type="entry name" value="DPBB_CEPL-like"/>
    <property type="match status" value="1"/>
</dbReference>
<dbReference type="InterPro" id="IPR036908">
    <property type="entry name" value="RlpA-like_sf"/>
</dbReference>
<evidence type="ECO:0008006" key="6">
    <source>
        <dbReference type="Google" id="ProtNLM"/>
    </source>
</evidence>
<sequence>MFCSLWDTIKEGQWFNWTHHSQYNMKFSGFASVILFAVAALATDTVTYDQIYDNPSVSMNAVACSNGANGLESKYPTFGSLPKFPYIGGAGAVEGWNSTNCGTCWQLTYAPTGATINVLAIDHAAPGTFNIALKAMNKLTNNQAVKLGRAPVTSKQVARSVCGL</sequence>
<dbReference type="AlphaFoldDB" id="A0A8H7CS12"/>
<protein>
    <recommendedName>
        <fullName evidence="6">Cerato-platanin</fullName>
    </recommendedName>
</protein>
<proteinExistence type="inferred from homology"/>
<dbReference type="InterPro" id="IPR010829">
    <property type="entry name" value="Cerato-platanin"/>
</dbReference>
<evidence type="ECO:0000313" key="4">
    <source>
        <dbReference type="EMBL" id="KAF7348159.1"/>
    </source>
</evidence>
<evidence type="ECO:0000256" key="3">
    <source>
        <dbReference type="ARBA" id="ARBA00022525"/>
    </source>
</evidence>
<keyword evidence="3" id="KW-0964">Secreted</keyword>
<name>A0A8H7CS12_9AGAR</name>
<comment type="caution">
    <text evidence="4">The sequence shown here is derived from an EMBL/GenBank/DDBJ whole genome shotgun (WGS) entry which is preliminary data.</text>
</comment>
<gene>
    <name evidence="4" type="ORF">MSAN_01768800</name>
</gene>
<dbReference type="EMBL" id="JACAZH010000017">
    <property type="protein sequence ID" value="KAF7348159.1"/>
    <property type="molecule type" value="Genomic_DNA"/>
</dbReference>
<comment type="subcellular location">
    <subcellularLocation>
        <location evidence="1">Secreted</location>
    </subcellularLocation>
</comment>
<keyword evidence="5" id="KW-1185">Reference proteome</keyword>
<dbReference type="OrthoDB" id="4898945at2759"/>
<dbReference type="Pfam" id="PF07249">
    <property type="entry name" value="Cerato-platanin"/>
    <property type="match status" value="1"/>
</dbReference>
<dbReference type="Proteomes" id="UP000623467">
    <property type="component" value="Unassembled WGS sequence"/>
</dbReference>
<evidence type="ECO:0000313" key="5">
    <source>
        <dbReference type="Proteomes" id="UP000623467"/>
    </source>
</evidence>
<comment type="similarity">
    <text evidence="2">Belongs to the cerato-platanin family.</text>
</comment>
<evidence type="ECO:0000256" key="2">
    <source>
        <dbReference type="ARBA" id="ARBA00010421"/>
    </source>
</evidence>
<reference evidence="4" key="1">
    <citation type="submission" date="2020-05" db="EMBL/GenBank/DDBJ databases">
        <title>Mycena genomes resolve the evolution of fungal bioluminescence.</title>
        <authorList>
            <person name="Tsai I.J."/>
        </authorList>
    </citation>
    <scope>NUCLEOTIDE SEQUENCE</scope>
    <source>
        <strain evidence="4">160909Yilan</strain>
    </source>
</reference>